<evidence type="ECO:0000256" key="13">
    <source>
        <dbReference type="ARBA" id="ARBA00049902"/>
    </source>
</evidence>
<evidence type="ECO:0000313" key="17">
    <source>
        <dbReference type="Proteomes" id="UP000003648"/>
    </source>
</evidence>
<evidence type="ECO:0000256" key="11">
    <source>
        <dbReference type="ARBA" id="ARBA00023316"/>
    </source>
</evidence>
<comment type="similarity">
    <text evidence="2">In the N-terminal section; belongs to the glycosyltransferase 51 family.</text>
</comment>
<keyword evidence="14" id="KW-1133">Transmembrane helix</keyword>
<evidence type="ECO:0000256" key="4">
    <source>
        <dbReference type="ARBA" id="ARBA00022670"/>
    </source>
</evidence>
<reference evidence="16 17" key="1">
    <citation type="submission" date="2010-09" db="EMBL/GenBank/DDBJ databases">
        <authorList>
            <person name="Durkin A.S."/>
            <person name="Madupu R."/>
            <person name="Torralba M."/>
            <person name="Gillis M."/>
            <person name="Methe B."/>
            <person name="Sutton G."/>
            <person name="Nelson K.E."/>
        </authorList>
    </citation>
    <scope>NUCLEOTIDE SEQUENCE [LARGE SCALE GENOMIC DNA]</scope>
    <source>
        <strain evidence="16 17">LactinV 01V1-a</strain>
    </source>
</reference>
<evidence type="ECO:0000256" key="1">
    <source>
        <dbReference type="ARBA" id="ARBA00007090"/>
    </source>
</evidence>
<keyword evidence="7" id="KW-0378">Hydrolase</keyword>
<dbReference type="AlphaFoldDB" id="E1NRV6"/>
<keyword evidence="9" id="KW-0573">Peptidoglycan synthesis</keyword>
<evidence type="ECO:0000259" key="15">
    <source>
        <dbReference type="Pfam" id="PF00912"/>
    </source>
</evidence>
<comment type="catalytic activity">
    <reaction evidence="13">
        <text>[GlcNAc-(1-&gt;4)-Mur2Ac(oyl-L-Ala-gamma-D-Glu-L-Lys-D-Ala-D-Ala)](n)-di-trans,octa-cis-undecaprenyl diphosphate + beta-D-GlcNAc-(1-&gt;4)-Mur2Ac(oyl-L-Ala-gamma-D-Glu-L-Lys-D-Ala-D-Ala)-di-trans,octa-cis-undecaprenyl diphosphate = [GlcNAc-(1-&gt;4)-Mur2Ac(oyl-L-Ala-gamma-D-Glu-L-Lys-D-Ala-D-Ala)](n+1)-di-trans,octa-cis-undecaprenyl diphosphate + di-trans,octa-cis-undecaprenyl diphosphate + H(+)</text>
        <dbReference type="Rhea" id="RHEA:23708"/>
        <dbReference type="Rhea" id="RHEA-COMP:9602"/>
        <dbReference type="Rhea" id="RHEA-COMP:9603"/>
        <dbReference type="ChEBI" id="CHEBI:15378"/>
        <dbReference type="ChEBI" id="CHEBI:58405"/>
        <dbReference type="ChEBI" id="CHEBI:60033"/>
        <dbReference type="ChEBI" id="CHEBI:78435"/>
        <dbReference type="EC" id="2.4.99.28"/>
    </reaction>
</comment>
<dbReference type="EMBL" id="AEHQ01000028">
    <property type="protein sequence ID" value="EFO71158.1"/>
    <property type="molecule type" value="Genomic_DNA"/>
</dbReference>
<dbReference type="GO" id="GO:0030288">
    <property type="term" value="C:outer membrane-bounded periplasmic space"/>
    <property type="evidence" value="ECO:0007669"/>
    <property type="project" value="TreeGrafter"/>
</dbReference>
<keyword evidence="5" id="KW-0328">Glycosyltransferase</keyword>
<dbReference type="InterPro" id="IPR050396">
    <property type="entry name" value="Glycosyltr_51/Transpeptidase"/>
</dbReference>
<evidence type="ECO:0000256" key="9">
    <source>
        <dbReference type="ARBA" id="ARBA00022984"/>
    </source>
</evidence>
<evidence type="ECO:0000256" key="6">
    <source>
        <dbReference type="ARBA" id="ARBA00022679"/>
    </source>
</evidence>
<feature type="domain" description="Glycosyl transferase family 51" evidence="15">
    <location>
        <begin position="81"/>
        <end position="258"/>
    </location>
</feature>
<dbReference type="PANTHER" id="PTHR32282">
    <property type="entry name" value="BINDING PROTEIN TRANSPEPTIDASE, PUTATIVE-RELATED"/>
    <property type="match status" value="1"/>
</dbReference>
<keyword evidence="8" id="KW-0133">Cell shape</keyword>
<dbReference type="InterPro" id="IPR036950">
    <property type="entry name" value="PBP_transglycosylase"/>
</dbReference>
<evidence type="ECO:0000256" key="14">
    <source>
        <dbReference type="SAM" id="Phobius"/>
    </source>
</evidence>
<keyword evidence="6" id="KW-0808">Transferase</keyword>
<dbReference type="GO" id="GO:0071555">
    <property type="term" value="P:cell wall organization"/>
    <property type="evidence" value="ECO:0007669"/>
    <property type="project" value="UniProtKB-KW"/>
</dbReference>
<organism evidence="16 17">
    <name type="scientific">Lactobacillus iners LactinV 01V1-a</name>
    <dbReference type="NCBI Taxonomy" id="879297"/>
    <lineage>
        <taxon>Bacteria</taxon>
        <taxon>Bacillati</taxon>
        <taxon>Bacillota</taxon>
        <taxon>Bacilli</taxon>
        <taxon>Lactobacillales</taxon>
        <taxon>Lactobacillaceae</taxon>
        <taxon>Lactobacillus</taxon>
    </lineage>
</organism>
<sequence>MILCLKIKIRQNAILDQVNIIKNKKEKHLGWLVLKLILLFVVVIIVSGVGLFAYYAKDAPSISKAQLQSGGTSSLYTTDGKFLLSLGSEKRIYVDDKHIPQKLKDAVISVEDKRFYSEGFGLDPVRIVGSVLVNARAKGVAAGGSTITQQLVKLSVFSTAISQRTLKRKAQEAWLSMKVEREFSKKQILEFYINKVYMNYGNYGMGTAADFYYGKPLKDLNLAQTALIAGMPNAPISYDPYVYPKKAKYRRDIVLYSMLKIKD</sequence>
<keyword evidence="10" id="KW-0511">Multifunctional enzyme</keyword>
<dbReference type="Proteomes" id="UP000003648">
    <property type="component" value="Unassembled WGS sequence"/>
</dbReference>
<keyword evidence="3" id="KW-0121">Carboxypeptidase</keyword>
<keyword evidence="11" id="KW-0961">Cell wall biogenesis/degradation</keyword>
<accession>E1NRV6</accession>
<dbReference type="GO" id="GO:0008955">
    <property type="term" value="F:peptidoglycan glycosyltransferase activity"/>
    <property type="evidence" value="ECO:0007669"/>
    <property type="project" value="UniProtKB-EC"/>
</dbReference>
<dbReference type="SUPFAM" id="SSF53955">
    <property type="entry name" value="Lysozyme-like"/>
    <property type="match status" value="1"/>
</dbReference>
<protein>
    <submittedName>
        <fullName evidence="16">Transglycosylase</fullName>
    </submittedName>
</protein>
<evidence type="ECO:0000256" key="10">
    <source>
        <dbReference type="ARBA" id="ARBA00023268"/>
    </source>
</evidence>
<dbReference type="Pfam" id="PF00912">
    <property type="entry name" value="Transgly"/>
    <property type="match status" value="1"/>
</dbReference>
<dbReference type="FunFam" id="1.10.3810.10:FF:000001">
    <property type="entry name" value="Penicillin-binding protein 1A"/>
    <property type="match status" value="1"/>
</dbReference>
<evidence type="ECO:0000256" key="5">
    <source>
        <dbReference type="ARBA" id="ARBA00022676"/>
    </source>
</evidence>
<gene>
    <name evidence="16" type="ORF">HMPREF9211_1450</name>
</gene>
<dbReference type="GO" id="GO:0006508">
    <property type="term" value="P:proteolysis"/>
    <property type="evidence" value="ECO:0007669"/>
    <property type="project" value="UniProtKB-KW"/>
</dbReference>
<evidence type="ECO:0000256" key="12">
    <source>
        <dbReference type="ARBA" id="ARBA00034000"/>
    </source>
</evidence>
<keyword evidence="14" id="KW-0472">Membrane</keyword>
<dbReference type="InterPro" id="IPR023346">
    <property type="entry name" value="Lysozyme-like_dom_sf"/>
</dbReference>
<keyword evidence="4" id="KW-0645">Protease</keyword>
<keyword evidence="14" id="KW-0812">Transmembrane</keyword>
<dbReference type="InterPro" id="IPR001264">
    <property type="entry name" value="Glyco_trans_51"/>
</dbReference>
<feature type="transmembrane region" description="Helical" evidence="14">
    <location>
        <begin position="32"/>
        <end position="56"/>
    </location>
</feature>
<evidence type="ECO:0000313" key="16">
    <source>
        <dbReference type="EMBL" id="EFO71158.1"/>
    </source>
</evidence>
<comment type="caution">
    <text evidence="16">The sequence shown here is derived from an EMBL/GenBank/DDBJ whole genome shotgun (WGS) entry which is preliminary data.</text>
</comment>
<comment type="similarity">
    <text evidence="1">In the C-terminal section; belongs to the transpeptidase family.</text>
</comment>
<proteinExistence type="inferred from homology"/>
<evidence type="ECO:0000256" key="8">
    <source>
        <dbReference type="ARBA" id="ARBA00022960"/>
    </source>
</evidence>
<comment type="catalytic activity">
    <reaction evidence="12">
        <text>Preferential cleavage: (Ac)2-L-Lys-D-Ala-|-D-Ala. Also transpeptidation of peptidyl-alanyl moieties that are N-acyl substituents of D-alanine.</text>
        <dbReference type="EC" id="3.4.16.4"/>
    </reaction>
</comment>
<name>E1NRV6_9LACO</name>
<dbReference type="PANTHER" id="PTHR32282:SF29">
    <property type="entry name" value="PENICILLIN-BINDING PROTEIN 1A"/>
    <property type="match status" value="1"/>
</dbReference>
<evidence type="ECO:0000256" key="7">
    <source>
        <dbReference type="ARBA" id="ARBA00022801"/>
    </source>
</evidence>
<dbReference type="Gene3D" id="1.10.3810.10">
    <property type="entry name" value="Biosynthetic peptidoglycan transglycosylase-like"/>
    <property type="match status" value="1"/>
</dbReference>
<dbReference type="GO" id="GO:0009002">
    <property type="term" value="F:serine-type D-Ala-D-Ala carboxypeptidase activity"/>
    <property type="evidence" value="ECO:0007669"/>
    <property type="project" value="UniProtKB-EC"/>
</dbReference>
<dbReference type="GO" id="GO:0008360">
    <property type="term" value="P:regulation of cell shape"/>
    <property type="evidence" value="ECO:0007669"/>
    <property type="project" value="UniProtKB-KW"/>
</dbReference>
<dbReference type="GO" id="GO:0009252">
    <property type="term" value="P:peptidoglycan biosynthetic process"/>
    <property type="evidence" value="ECO:0007669"/>
    <property type="project" value="UniProtKB-KW"/>
</dbReference>
<evidence type="ECO:0000256" key="3">
    <source>
        <dbReference type="ARBA" id="ARBA00022645"/>
    </source>
</evidence>
<evidence type="ECO:0000256" key="2">
    <source>
        <dbReference type="ARBA" id="ARBA00007739"/>
    </source>
</evidence>